<comment type="caution">
    <text evidence="1">The sequence shown here is derived from an EMBL/GenBank/DDBJ whole genome shotgun (WGS) entry which is preliminary data.</text>
</comment>
<proteinExistence type="predicted"/>
<organism evidence="1 2">
    <name type="scientific">Acaulospora colombiana</name>
    <dbReference type="NCBI Taxonomy" id="27376"/>
    <lineage>
        <taxon>Eukaryota</taxon>
        <taxon>Fungi</taxon>
        <taxon>Fungi incertae sedis</taxon>
        <taxon>Mucoromycota</taxon>
        <taxon>Glomeromycotina</taxon>
        <taxon>Glomeromycetes</taxon>
        <taxon>Diversisporales</taxon>
        <taxon>Acaulosporaceae</taxon>
        <taxon>Acaulospora</taxon>
    </lineage>
</organism>
<gene>
    <name evidence="1" type="ORF">ACOLOM_LOCUS3035</name>
</gene>
<evidence type="ECO:0000313" key="1">
    <source>
        <dbReference type="EMBL" id="CAG8506642.1"/>
    </source>
</evidence>
<keyword evidence="2" id="KW-1185">Reference proteome</keyword>
<sequence length="153" mass="17995">MTNWLKSYRRKKRREELIGKGDWVLSLVYSDGIPIPIRHGHVDLPPTCLNESPIGAPTTSRTEEQSLFRRMVSRVPSRNTVQEEKPEVEWKRPEIIFRHHSGNSPNYGHLKTPMGSQWEFEKVDVIAICYDRSDPKGLQHVIHKVCLYYHYER</sequence>
<evidence type="ECO:0000313" key="2">
    <source>
        <dbReference type="Proteomes" id="UP000789525"/>
    </source>
</evidence>
<accession>A0ACA9L226</accession>
<protein>
    <submittedName>
        <fullName evidence="1">1535_t:CDS:1</fullName>
    </submittedName>
</protein>
<dbReference type="EMBL" id="CAJVPT010004322">
    <property type="protein sequence ID" value="CAG8506642.1"/>
    <property type="molecule type" value="Genomic_DNA"/>
</dbReference>
<name>A0ACA9L226_9GLOM</name>
<reference evidence="1" key="1">
    <citation type="submission" date="2021-06" db="EMBL/GenBank/DDBJ databases">
        <authorList>
            <person name="Kallberg Y."/>
            <person name="Tangrot J."/>
            <person name="Rosling A."/>
        </authorList>
    </citation>
    <scope>NUCLEOTIDE SEQUENCE</scope>
    <source>
        <strain evidence="1">CL356</strain>
    </source>
</reference>
<dbReference type="Proteomes" id="UP000789525">
    <property type="component" value="Unassembled WGS sequence"/>
</dbReference>